<protein>
    <recommendedName>
        <fullName evidence="4">PH domain-containing protein</fullName>
    </recommendedName>
</protein>
<feature type="transmembrane region" description="Helical" evidence="1">
    <location>
        <begin position="12"/>
        <end position="33"/>
    </location>
</feature>
<keyword evidence="3" id="KW-1185">Reference proteome</keyword>
<reference evidence="3" key="1">
    <citation type="journal article" date="2019" name="Int. J. Syst. Evol. Microbiol.">
        <title>The Global Catalogue of Microorganisms (GCM) 10K type strain sequencing project: providing services to taxonomists for standard genome sequencing and annotation.</title>
        <authorList>
            <consortium name="The Broad Institute Genomics Platform"/>
            <consortium name="The Broad Institute Genome Sequencing Center for Infectious Disease"/>
            <person name="Wu L."/>
            <person name="Ma J."/>
        </authorList>
    </citation>
    <scope>NUCLEOTIDE SEQUENCE [LARGE SCALE GENOMIC DNA]</scope>
    <source>
        <strain evidence="3">JCM 16545</strain>
    </source>
</reference>
<keyword evidence="1" id="KW-0472">Membrane</keyword>
<evidence type="ECO:0000313" key="2">
    <source>
        <dbReference type="EMBL" id="MFD2068143.1"/>
    </source>
</evidence>
<feature type="transmembrane region" description="Helical" evidence="1">
    <location>
        <begin position="45"/>
        <end position="64"/>
    </location>
</feature>
<evidence type="ECO:0008006" key="4">
    <source>
        <dbReference type="Google" id="ProtNLM"/>
    </source>
</evidence>
<dbReference type="PROSITE" id="PS51257">
    <property type="entry name" value="PROKAR_LIPOPROTEIN"/>
    <property type="match status" value="1"/>
</dbReference>
<sequence length="180" mass="21265">MKLEAFEFKNRWWVFVIAIALQVMLFLSCFYLYATFFDLPNKGAFYLTFLLFLILSSILIRAIAKKYRFISIGQLTLIDDYLLQSKTKIKLPISNSTELKVNYAGDKYWKSSFKPLMLYKQLLRYDHLFGTSGLKESFDYIEANGKRIYIKIKNEADKKAFFELIEKLQQLNPDLEKSIE</sequence>
<dbReference type="EMBL" id="JBHUHV010000045">
    <property type="protein sequence ID" value="MFD2068143.1"/>
    <property type="molecule type" value="Genomic_DNA"/>
</dbReference>
<keyword evidence="1" id="KW-0812">Transmembrane</keyword>
<name>A0ABW4X0T6_9BACT</name>
<proteinExistence type="predicted"/>
<evidence type="ECO:0000313" key="3">
    <source>
        <dbReference type="Proteomes" id="UP001597369"/>
    </source>
</evidence>
<keyword evidence="1" id="KW-1133">Transmembrane helix</keyword>
<dbReference type="Proteomes" id="UP001597369">
    <property type="component" value="Unassembled WGS sequence"/>
</dbReference>
<gene>
    <name evidence="2" type="ORF">ACFSKU_14715</name>
</gene>
<accession>A0ABW4X0T6</accession>
<evidence type="ECO:0000256" key="1">
    <source>
        <dbReference type="SAM" id="Phobius"/>
    </source>
</evidence>
<organism evidence="2 3">
    <name type="scientific">Pontibacter silvestris</name>
    <dbReference type="NCBI Taxonomy" id="2305183"/>
    <lineage>
        <taxon>Bacteria</taxon>
        <taxon>Pseudomonadati</taxon>
        <taxon>Bacteroidota</taxon>
        <taxon>Cytophagia</taxon>
        <taxon>Cytophagales</taxon>
        <taxon>Hymenobacteraceae</taxon>
        <taxon>Pontibacter</taxon>
    </lineage>
</organism>
<dbReference type="RefSeq" id="WP_229963120.1">
    <property type="nucleotide sequence ID" value="NZ_JAJJWI010000055.1"/>
</dbReference>
<comment type="caution">
    <text evidence="2">The sequence shown here is derived from an EMBL/GenBank/DDBJ whole genome shotgun (WGS) entry which is preliminary data.</text>
</comment>